<feature type="signal peptide" evidence="2">
    <location>
        <begin position="1"/>
        <end position="25"/>
    </location>
</feature>
<keyword evidence="4" id="KW-1185">Reference proteome</keyword>
<evidence type="ECO:0000313" key="3">
    <source>
        <dbReference type="EMBL" id="KAF3451491.1"/>
    </source>
</evidence>
<dbReference type="EMBL" id="VOIH02000003">
    <property type="protein sequence ID" value="KAF3451491.1"/>
    <property type="molecule type" value="Genomic_DNA"/>
</dbReference>
<dbReference type="Proteomes" id="UP000796880">
    <property type="component" value="Unassembled WGS sequence"/>
</dbReference>
<evidence type="ECO:0000256" key="2">
    <source>
        <dbReference type="SAM" id="SignalP"/>
    </source>
</evidence>
<gene>
    <name evidence="3" type="ORF">FNV43_RR07586</name>
</gene>
<evidence type="ECO:0000256" key="1">
    <source>
        <dbReference type="SAM" id="MobiDB-lite"/>
    </source>
</evidence>
<reference evidence="3" key="1">
    <citation type="submission" date="2020-03" db="EMBL/GenBank/DDBJ databases">
        <title>A high-quality chromosome-level genome assembly of a woody plant with both climbing and erect habits, Rhamnella rubrinervis.</title>
        <authorList>
            <person name="Lu Z."/>
            <person name="Yang Y."/>
            <person name="Zhu X."/>
            <person name="Sun Y."/>
        </authorList>
    </citation>
    <scope>NUCLEOTIDE SEQUENCE</scope>
    <source>
        <strain evidence="3">BYM</strain>
        <tissue evidence="3">Leaf</tissue>
    </source>
</reference>
<dbReference type="PANTHER" id="PTHR33548">
    <property type="entry name" value="GLYCINE-RICH CELL WALL STRUCTURAL PROTEIN 2"/>
    <property type="match status" value="1"/>
</dbReference>
<comment type="caution">
    <text evidence="3">The sequence shown here is derived from an EMBL/GenBank/DDBJ whole genome shotgun (WGS) entry which is preliminary data.</text>
</comment>
<dbReference type="AlphaFoldDB" id="A0A8K0MMB6"/>
<feature type="region of interest" description="Disordered" evidence="1">
    <location>
        <begin position="199"/>
        <end position="233"/>
    </location>
</feature>
<protein>
    <submittedName>
        <fullName evidence="3">Uncharacterized protein</fullName>
    </submittedName>
</protein>
<feature type="region of interest" description="Disordered" evidence="1">
    <location>
        <begin position="69"/>
        <end position="98"/>
    </location>
</feature>
<accession>A0A8K0MMB6</accession>
<keyword evidence="2" id="KW-0732">Signal</keyword>
<evidence type="ECO:0000313" key="4">
    <source>
        <dbReference type="Proteomes" id="UP000796880"/>
    </source>
</evidence>
<sequence>MAATKWVYVVLLMLLLSWWGSVCFANRDINDKNQQVDKQEGSGSGYGSGVGSGFGSGSGTSGGLGCGSGTGSGSGHGSGTGSGEGCGTGGKGSGTGSGSGFGQGSGGCGSGCTGSGQASGIPSFQIPGLPPIPLYGLHCTPIGCPAGNCGGVRMFFDYSQRTANLHANQETKTHEANQGSNTHYDRQILNDKLSSESVVTHELKRSTHGSINSDEAKDYSHDQTLIASPPRPS</sequence>
<name>A0A8K0MMB6_9ROSA</name>
<proteinExistence type="predicted"/>
<organism evidence="3 4">
    <name type="scientific">Rhamnella rubrinervis</name>
    <dbReference type="NCBI Taxonomy" id="2594499"/>
    <lineage>
        <taxon>Eukaryota</taxon>
        <taxon>Viridiplantae</taxon>
        <taxon>Streptophyta</taxon>
        <taxon>Embryophyta</taxon>
        <taxon>Tracheophyta</taxon>
        <taxon>Spermatophyta</taxon>
        <taxon>Magnoliopsida</taxon>
        <taxon>eudicotyledons</taxon>
        <taxon>Gunneridae</taxon>
        <taxon>Pentapetalae</taxon>
        <taxon>rosids</taxon>
        <taxon>fabids</taxon>
        <taxon>Rosales</taxon>
        <taxon>Rhamnaceae</taxon>
        <taxon>rhamnoid group</taxon>
        <taxon>Rhamneae</taxon>
        <taxon>Rhamnella</taxon>
    </lineage>
</organism>
<feature type="chain" id="PRO_5035451120" evidence="2">
    <location>
        <begin position="26"/>
        <end position="233"/>
    </location>
</feature>
<dbReference type="InterPro" id="IPR040417">
    <property type="entry name" value="GRP1/2"/>
</dbReference>